<proteinExistence type="predicted"/>
<name>A0A5J4V985_9EUKA</name>
<gene>
    <name evidence="1" type="ORF">EZS28_025374</name>
</gene>
<protein>
    <submittedName>
        <fullName evidence="1">Uncharacterized protein</fullName>
    </submittedName>
</protein>
<dbReference type="EMBL" id="SNRW01008710">
    <property type="protein sequence ID" value="KAA6379098.1"/>
    <property type="molecule type" value="Genomic_DNA"/>
</dbReference>
<organism evidence="1 2">
    <name type="scientific">Streblomastix strix</name>
    <dbReference type="NCBI Taxonomy" id="222440"/>
    <lineage>
        <taxon>Eukaryota</taxon>
        <taxon>Metamonada</taxon>
        <taxon>Preaxostyla</taxon>
        <taxon>Oxymonadida</taxon>
        <taxon>Streblomastigidae</taxon>
        <taxon>Streblomastix</taxon>
    </lineage>
</organism>
<evidence type="ECO:0000313" key="1">
    <source>
        <dbReference type="EMBL" id="KAA6379098.1"/>
    </source>
</evidence>
<dbReference type="Proteomes" id="UP000324800">
    <property type="component" value="Unassembled WGS sequence"/>
</dbReference>
<reference evidence="1 2" key="1">
    <citation type="submission" date="2019-03" db="EMBL/GenBank/DDBJ databases">
        <title>Single cell metagenomics reveals metabolic interactions within the superorganism composed of flagellate Streblomastix strix and complex community of Bacteroidetes bacteria on its surface.</title>
        <authorList>
            <person name="Treitli S.C."/>
            <person name="Kolisko M."/>
            <person name="Husnik F."/>
            <person name="Keeling P."/>
            <person name="Hampl V."/>
        </authorList>
    </citation>
    <scope>NUCLEOTIDE SEQUENCE [LARGE SCALE GENOMIC DNA]</scope>
    <source>
        <strain evidence="1">ST1C</strain>
    </source>
</reference>
<comment type="caution">
    <text evidence="1">The sequence shown here is derived from an EMBL/GenBank/DDBJ whole genome shotgun (WGS) entry which is preliminary data.</text>
</comment>
<dbReference type="AlphaFoldDB" id="A0A5J4V985"/>
<evidence type="ECO:0000313" key="2">
    <source>
        <dbReference type="Proteomes" id="UP000324800"/>
    </source>
</evidence>
<accession>A0A5J4V985</accession>
<sequence length="166" mass="18649">MPTVDETIKPKENTTQTESEIIQVAPEQLIMTEQQITKYKSKYNKDKYKQMKVLRDNMDIGGTGDQILLANGDTIDKDKLDYEPIENARYSSIAYGIGTQHNIPLNAVMFAQKVIGHPICWNGAIPIDCFINPNGNVVINTMCQLSFPDDFCVQVCDSYALHNQSS</sequence>